<evidence type="ECO:0000256" key="5">
    <source>
        <dbReference type="ARBA" id="ARBA00022618"/>
    </source>
</evidence>
<dbReference type="FunFam" id="3.30.470.30:FF:000003">
    <property type="entry name" value="DNA ligase"/>
    <property type="match status" value="1"/>
</dbReference>
<reference evidence="25" key="1">
    <citation type="submission" date="2019-08" db="EMBL/GenBank/DDBJ databases">
        <title>The genome of the North American firefly Photinus pyralis.</title>
        <authorList>
            <consortium name="Photinus pyralis genome working group"/>
            <person name="Fallon T.R."/>
            <person name="Sander Lower S.E."/>
            <person name="Weng J.-K."/>
        </authorList>
    </citation>
    <scope>NUCLEOTIDE SEQUENCE</scope>
    <source>
        <strain evidence="25">TRF0915ILg1</strain>
        <tissue evidence="25">Whole body</tissue>
    </source>
</reference>
<dbReference type="PROSITE" id="PS00697">
    <property type="entry name" value="DNA_LIGASE_A1"/>
    <property type="match status" value="1"/>
</dbReference>
<protein>
    <recommendedName>
        <fullName evidence="19">DNA ligase</fullName>
        <ecNumber evidence="19">6.5.1.1</ecNumber>
    </recommendedName>
</protein>
<dbReference type="Gene3D" id="3.30.470.30">
    <property type="entry name" value="DNA ligase/mRNA capping enzyme"/>
    <property type="match status" value="1"/>
</dbReference>
<dbReference type="PROSITE" id="PS50172">
    <property type="entry name" value="BRCT"/>
    <property type="match status" value="1"/>
</dbReference>
<keyword evidence="4 19" id="KW-0436">Ligase</keyword>
<dbReference type="Pfam" id="PF00645">
    <property type="entry name" value="zf-PARP"/>
    <property type="match status" value="1"/>
</dbReference>
<evidence type="ECO:0000256" key="9">
    <source>
        <dbReference type="ARBA" id="ARBA00022763"/>
    </source>
</evidence>
<evidence type="ECO:0000256" key="2">
    <source>
        <dbReference type="ARBA" id="ARBA00004123"/>
    </source>
</evidence>
<evidence type="ECO:0000256" key="13">
    <source>
        <dbReference type="ARBA" id="ARBA00022842"/>
    </source>
</evidence>
<dbReference type="SUPFAM" id="SSF52113">
    <property type="entry name" value="BRCT domain"/>
    <property type="match status" value="1"/>
</dbReference>
<evidence type="ECO:0000256" key="3">
    <source>
        <dbReference type="ARBA" id="ARBA00007572"/>
    </source>
</evidence>
<dbReference type="GO" id="GO:0071897">
    <property type="term" value="P:DNA biosynthetic process"/>
    <property type="evidence" value="ECO:0007669"/>
    <property type="project" value="InterPro"/>
</dbReference>
<feature type="region of interest" description="Disordered" evidence="21">
    <location>
        <begin position="107"/>
        <end position="171"/>
    </location>
</feature>
<dbReference type="FunFam" id="2.40.50.140:FF:000085">
    <property type="entry name" value="DNA ligase"/>
    <property type="match status" value="1"/>
</dbReference>
<organism evidence="25 26">
    <name type="scientific">Ignelater luminosus</name>
    <name type="common">Cucubano</name>
    <name type="synonym">Pyrophorus luminosus</name>
    <dbReference type="NCBI Taxonomy" id="2038154"/>
    <lineage>
        <taxon>Eukaryota</taxon>
        <taxon>Metazoa</taxon>
        <taxon>Ecdysozoa</taxon>
        <taxon>Arthropoda</taxon>
        <taxon>Hexapoda</taxon>
        <taxon>Insecta</taxon>
        <taxon>Pterygota</taxon>
        <taxon>Neoptera</taxon>
        <taxon>Endopterygota</taxon>
        <taxon>Coleoptera</taxon>
        <taxon>Polyphaga</taxon>
        <taxon>Elateriformia</taxon>
        <taxon>Elateroidea</taxon>
        <taxon>Elateridae</taxon>
        <taxon>Agrypninae</taxon>
        <taxon>Pyrophorini</taxon>
        <taxon>Ignelater</taxon>
    </lineage>
</organism>
<keyword evidence="9 19" id="KW-0227">DNA damage</keyword>
<dbReference type="InterPro" id="IPR001357">
    <property type="entry name" value="BRCT_dom"/>
</dbReference>
<dbReference type="CDD" id="cd07902">
    <property type="entry name" value="Adenylation_DNA_ligase_III"/>
    <property type="match status" value="1"/>
</dbReference>
<keyword evidence="5" id="KW-0132">Cell division</keyword>
<dbReference type="GO" id="GO:0003910">
    <property type="term" value="F:DNA ligase (ATP) activity"/>
    <property type="evidence" value="ECO:0007669"/>
    <property type="project" value="UniProtKB-EC"/>
</dbReference>
<keyword evidence="26" id="KW-1185">Reference proteome</keyword>
<evidence type="ECO:0000256" key="18">
    <source>
        <dbReference type="ARBA" id="ARBA00034003"/>
    </source>
</evidence>
<evidence type="ECO:0000256" key="19">
    <source>
        <dbReference type="RuleBase" id="RU000617"/>
    </source>
</evidence>
<comment type="cofactor">
    <cofactor evidence="1">
        <name>Mg(2+)</name>
        <dbReference type="ChEBI" id="CHEBI:18420"/>
    </cofactor>
</comment>
<proteinExistence type="inferred from homology"/>
<dbReference type="CDD" id="cd07967">
    <property type="entry name" value="OBF_DNA_ligase_III"/>
    <property type="match status" value="1"/>
</dbReference>
<dbReference type="Gene3D" id="3.30.1740.10">
    <property type="entry name" value="Zinc finger, PARP-type"/>
    <property type="match status" value="1"/>
</dbReference>
<sequence>MSDNEETASEEKPFCVDRAKQGRAACKKCKEKCLAGEIRIAKVVPSPFGAGKMKNWHHLDCIFEQFLKQRVTTKRIESPNDVDGWDDLSEEDKKEISKRIEESENAIAEKYGIKASPKKPNTNSPSKTTPNKKGPARRNSTTGAGSSSSSNNAKSSDKEKTPSKATHSSHKEGINKDLLFKEFRRLVCDVSNVNSYIEKSGIVSNVFTKGSDGKSFKGNITQWCRLLLPGVVKRVYNLQNKQLIKLFSKIFSTDQTAMLEHSKQGDISETIQEFFQESKKAKPIKKSILTIQEVDDFLEELSKMTKEDEQMNHFKTFVSKCTANDLKIVVRLVTHDLRMNAGAKHILDGVHPDAYSVYQSSRDLDTVINRCLKTKESSVRVKASINLMTPVQPMLAEACKSVEQAMKKCPNGMFAEIKYDGERVQLHKHGSDFKYFSRNLKPVLSHKVSHFKDYIPQAFPHAKDLILDSEILMIDTISGKPLPFGTLGVHKKNEFKDANVCLFVFDCLFYNGESLVKQPIEHRKKILQENMTEIPNRIMFSEMEIIKKPEELSSMIAKVLEIGLEGLVLKDTKGIYEPGKRHWLKVKKDYLHDGAMADTADLIVLGAWYGTGKKGGMMSVFLMGCYDPNTQKYYTVTKVHTGHDDKTLEQLQTELKMVEISADPTKVPSWLKCTKTMIPDFVAENPKKQPVWEITGAEFTQHEVHTADGISIRFPRVTKIRHDKNWKTATTLEELKTLYQNSKENIDVRLLMNVSDKNDGESSNSSNNDKTPTKAKKKQEGSVVNPIKTENKSKRKTDHSETKIQVSPKRIKAEDPEPIKQEKENINQDINSSSKSEIDSLDKIKDPLPNVFDNIMLLVENGGQEEFEKWLRYFTAYGGVLLKPEEWKKASHVLHLEDSVKKQNITCPKSARHVIVEWIKDSISNNSLQDFRPYSVRWEPLQINDT</sequence>
<dbReference type="InterPro" id="IPR036599">
    <property type="entry name" value="DNA_ligase_N_sf"/>
</dbReference>
<dbReference type="GO" id="GO:0006310">
    <property type="term" value="P:DNA recombination"/>
    <property type="evidence" value="ECO:0007669"/>
    <property type="project" value="UniProtKB-KW"/>
</dbReference>
<dbReference type="Pfam" id="PF04675">
    <property type="entry name" value="DNA_ligase_A_N"/>
    <property type="match status" value="1"/>
</dbReference>
<evidence type="ECO:0000259" key="22">
    <source>
        <dbReference type="PROSITE" id="PS50064"/>
    </source>
</evidence>
<accession>A0A8K0D7R0</accession>
<dbReference type="InterPro" id="IPR012310">
    <property type="entry name" value="DNA_ligase_ATP-dep_cent"/>
</dbReference>
<evidence type="ECO:0000256" key="1">
    <source>
        <dbReference type="ARBA" id="ARBA00001946"/>
    </source>
</evidence>
<dbReference type="AlphaFoldDB" id="A0A8K0D7R0"/>
<dbReference type="OrthoDB" id="206088at2759"/>
<dbReference type="Pfam" id="PF01068">
    <property type="entry name" value="DNA_ligase_A_M"/>
    <property type="match status" value="1"/>
</dbReference>
<evidence type="ECO:0000256" key="11">
    <source>
        <dbReference type="ARBA" id="ARBA00022833"/>
    </source>
</evidence>
<evidence type="ECO:0000256" key="17">
    <source>
        <dbReference type="ARBA" id="ARBA00023306"/>
    </source>
</evidence>
<evidence type="ECO:0000256" key="7">
    <source>
        <dbReference type="ARBA" id="ARBA00022723"/>
    </source>
</evidence>
<dbReference type="FunFam" id="1.10.3260.10:FF:000002">
    <property type="entry name" value="DNA ligase"/>
    <property type="match status" value="1"/>
</dbReference>
<dbReference type="Gene3D" id="1.10.3260.10">
    <property type="entry name" value="DNA ligase, ATP-dependent, N-terminal domain"/>
    <property type="match status" value="1"/>
</dbReference>
<evidence type="ECO:0000256" key="15">
    <source>
        <dbReference type="ARBA" id="ARBA00023204"/>
    </source>
</evidence>
<dbReference type="GO" id="GO:0008270">
    <property type="term" value="F:zinc ion binding"/>
    <property type="evidence" value="ECO:0007669"/>
    <property type="project" value="UniProtKB-KW"/>
</dbReference>
<dbReference type="Gene3D" id="3.30.1490.70">
    <property type="match status" value="1"/>
</dbReference>
<evidence type="ECO:0000259" key="23">
    <source>
        <dbReference type="PROSITE" id="PS50160"/>
    </source>
</evidence>
<keyword evidence="14 19" id="KW-0233">DNA recombination</keyword>
<feature type="compositionally biased region" description="Polar residues" evidence="21">
    <location>
        <begin position="119"/>
        <end position="131"/>
    </location>
</feature>
<keyword evidence="11" id="KW-0862">Zinc</keyword>
<dbReference type="PROSITE" id="PS00333">
    <property type="entry name" value="DNA_LIGASE_A2"/>
    <property type="match status" value="1"/>
</dbReference>
<feature type="domain" description="ATP-dependent DNA ligase family profile" evidence="23">
    <location>
        <begin position="493"/>
        <end position="627"/>
    </location>
</feature>
<evidence type="ECO:0000313" key="25">
    <source>
        <dbReference type="EMBL" id="KAF2900759.1"/>
    </source>
</evidence>
<evidence type="ECO:0000259" key="24">
    <source>
        <dbReference type="PROSITE" id="PS50172"/>
    </source>
</evidence>
<feature type="compositionally biased region" description="Low complexity" evidence="21">
    <location>
        <begin position="140"/>
        <end position="154"/>
    </location>
</feature>
<dbReference type="NCBIfam" id="TIGR00574">
    <property type="entry name" value="dnl1"/>
    <property type="match status" value="1"/>
</dbReference>
<evidence type="ECO:0000256" key="4">
    <source>
        <dbReference type="ARBA" id="ARBA00022598"/>
    </source>
</evidence>
<keyword evidence="8 19" id="KW-0547">Nucleotide-binding</keyword>
<dbReference type="Proteomes" id="UP000801492">
    <property type="component" value="Unassembled WGS sequence"/>
</dbReference>
<feature type="domain" description="BRCT" evidence="24">
    <location>
        <begin position="847"/>
        <end position="936"/>
    </location>
</feature>
<evidence type="ECO:0000256" key="10">
    <source>
        <dbReference type="ARBA" id="ARBA00022771"/>
    </source>
</evidence>
<dbReference type="GO" id="GO:0003677">
    <property type="term" value="F:DNA binding"/>
    <property type="evidence" value="ECO:0007669"/>
    <property type="project" value="InterPro"/>
</dbReference>
<dbReference type="InterPro" id="IPR050191">
    <property type="entry name" value="ATP-dep_DNA_ligase"/>
</dbReference>
<dbReference type="InterPro" id="IPR001510">
    <property type="entry name" value="Znf_PARP"/>
</dbReference>
<feature type="domain" description="PARP-type" evidence="22">
    <location>
        <begin position="14"/>
        <end position="104"/>
    </location>
</feature>
<dbReference type="GO" id="GO:0051301">
    <property type="term" value="P:cell division"/>
    <property type="evidence" value="ECO:0007669"/>
    <property type="project" value="UniProtKB-KW"/>
</dbReference>
<feature type="compositionally biased region" description="Basic and acidic residues" evidence="21">
    <location>
        <begin position="811"/>
        <end position="826"/>
    </location>
</feature>
<dbReference type="GO" id="GO:0006302">
    <property type="term" value="P:double-strand break repair"/>
    <property type="evidence" value="ECO:0007669"/>
    <property type="project" value="TreeGrafter"/>
</dbReference>
<keyword evidence="7" id="KW-0479">Metal-binding</keyword>
<dbReference type="InterPro" id="IPR031916">
    <property type="entry name" value="LIG3_BRCT"/>
</dbReference>
<dbReference type="InterPro" id="IPR016059">
    <property type="entry name" value="DNA_ligase_ATP-dep_CS"/>
</dbReference>
<evidence type="ECO:0000256" key="8">
    <source>
        <dbReference type="ARBA" id="ARBA00022741"/>
    </source>
</evidence>
<keyword evidence="6" id="KW-0235">DNA replication</keyword>
<evidence type="ECO:0000256" key="16">
    <source>
        <dbReference type="ARBA" id="ARBA00023242"/>
    </source>
</evidence>
<dbReference type="SMART" id="SM01336">
    <property type="entry name" value="zf-PARP"/>
    <property type="match status" value="1"/>
</dbReference>
<dbReference type="InterPro" id="IPR036957">
    <property type="entry name" value="Znf_PARP_sf"/>
</dbReference>
<dbReference type="GO" id="GO:0006273">
    <property type="term" value="P:lagging strand elongation"/>
    <property type="evidence" value="ECO:0007669"/>
    <property type="project" value="TreeGrafter"/>
</dbReference>
<comment type="similarity">
    <text evidence="3 20">Belongs to the ATP-dependent DNA ligase family.</text>
</comment>
<evidence type="ECO:0000256" key="14">
    <source>
        <dbReference type="ARBA" id="ARBA00023172"/>
    </source>
</evidence>
<evidence type="ECO:0000313" key="26">
    <source>
        <dbReference type="Proteomes" id="UP000801492"/>
    </source>
</evidence>
<evidence type="ECO:0000256" key="20">
    <source>
        <dbReference type="RuleBase" id="RU004196"/>
    </source>
</evidence>
<dbReference type="EC" id="6.5.1.1" evidence="19"/>
<dbReference type="InterPro" id="IPR036420">
    <property type="entry name" value="BRCT_dom_sf"/>
</dbReference>
<name>A0A8K0D7R0_IGNLU</name>
<evidence type="ECO:0000256" key="21">
    <source>
        <dbReference type="SAM" id="MobiDB-lite"/>
    </source>
</evidence>
<dbReference type="PANTHER" id="PTHR45674">
    <property type="entry name" value="DNA LIGASE 1/3 FAMILY MEMBER"/>
    <property type="match status" value="1"/>
</dbReference>
<comment type="catalytic activity">
    <reaction evidence="18 19">
        <text>ATP + (deoxyribonucleotide)n-3'-hydroxyl + 5'-phospho-(deoxyribonucleotide)m = (deoxyribonucleotide)n+m + AMP + diphosphate.</text>
        <dbReference type="EC" id="6.5.1.1"/>
    </reaction>
</comment>
<dbReference type="SUPFAM" id="SSF117018">
    <property type="entry name" value="ATP-dependent DNA ligase DNA-binding domain"/>
    <property type="match status" value="1"/>
</dbReference>
<dbReference type="InterPro" id="IPR000977">
    <property type="entry name" value="DNA_ligase_ATP-dep"/>
</dbReference>
<dbReference type="EMBL" id="VTPC01001999">
    <property type="protein sequence ID" value="KAF2900759.1"/>
    <property type="molecule type" value="Genomic_DNA"/>
</dbReference>
<dbReference type="Pfam" id="PF04679">
    <property type="entry name" value="DNA_ligase_A_C"/>
    <property type="match status" value="1"/>
</dbReference>
<comment type="caution">
    <text evidence="25">The sequence shown here is derived from an EMBL/GenBank/DDBJ whole genome shotgun (WGS) entry which is preliminary data.</text>
</comment>
<dbReference type="Gene3D" id="3.40.50.10190">
    <property type="entry name" value="BRCT domain"/>
    <property type="match status" value="1"/>
</dbReference>
<keyword evidence="17" id="KW-0131">Cell cycle</keyword>
<keyword evidence="15 19" id="KW-0234">DNA repair</keyword>
<dbReference type="SUPFAM" id="SSF56091">
    <property type="entry name" value="DNA ligase/mRNA capping enzyme, catalytic domain"/>
    <property type="match status" value="1"/>
</dbReference>
<keyword evidence="10" id="KW-0863">Zinc-finger</keyword>
<dbReference type="PANTHER" id="PTHR45674:SF9">
    <property type="entry name" value="DNA LIGASE 3"/>
    <property type="match status" value="1"/>
</dbReference>
<keyword evidence="12 19" id="KW-0067">ATP-binding</keyword>
<dbReference type="Gene3D" id="2.40.50.140">
    <property type="entry name" value="Nucleic acid-binding proteins"/>
    <property type="match status" value="1"/>
</dbReference>
<feature type="region of interest" description="Disordered" evidence="21">
    <location>
        <begin position="756"/>
        <end position="838"/>
    </location>
</feature>
<gene>
    <name evidence="25" type="ORF">ILUMI_05427</name>
</gene>
<dbReference type="PROSITE" id="PS50064">
    <property type="entry name" value="ZF_PARP_2"/>
    <property type="match status" value="1"/>
</dbReference>
<dbReference type="SUPFAM" id="SSF57716">
    <property type="entry name" value="Glucocorticoid receptor-like (DNA-binding domain)"/>
    <property type="match status" value="1"/>
</dbReference>
<keyword evidence="16" id="KW-0539">Nucleus</keyword>
<dbReference type="GO" id="GO:0005524">
    <property type="term" value="F:ATP binding"/>
    <property type="evidence" value="ECO:0007669"/>
    <property type="project" value="UniProtKB-KW"/>
</dbReference>
<dbReference type="Pfam" id="PF16759">
    <property type="entry name" value="LIG3_BRCT"/>
    <property type="match status" value="1"/>
</dbReference>
<evidence type="ECO:0000256" key="6">
    <source>
        <dbReference type="ARBA" id="ARBA00022705"/>
    </source>
</evidence>
<evidence type="ECO:0000256" key="12">
    <source>
        <dbReference type="ARBA" id="ARBA00022840"/>
    </source>
</evidence>
<dbReference type="SUPFAM" id="SSF50249">
    <property type="entry name" value="Nucleic acid-binding proteins"/>
    <property type="match status" value="1"/>
</dbReference>
<keyword evidence="13" id="KW-0460">Magnesium</keyword>
<dbReference type="PROSITE" id="PS50160">
    <property type="entry name" value="DNA_LIGASE_A3"/>
    <property type="match status" value="1"/>
</dbReference>
<comment type="subcellular location">
    <subcellularLocation>
        <location evidence="2">Nucleus</location>
    </subcellularLocation>
</comment>
<dbReference type="InterPro" id="IPR012308">
    <property type="entry name" value="DNA_ligase_ATP-dep_N"/>
</dbReference>
<dbReference type="GO" id="GO:0070421">
    <property type="term" value="C:DNA ligase III-XRCC1 complex"/>
    <property type="evidence" value="ECO:0007669"/>
    <property type="project" value="TreeGrafter"/>
</dbReference>
<dbReference type="InterPro" id="IPR012340">
    <property type="entry name" value="NA-bd_OB-fold"/>
</dbReference>
<dbReference type="InterPro" id="IPR012309">
    <property type="entry name" value="DNA_ligase_ATP-dep_C"/>
</dbReference>